<feature type="transmembrane region" description="Helical" evidence="6">
    <location>
        <begin position="282"/>
        <end position="299"/>
    </location>
</feature>
<dbReference type="Proteomes" id="UP000626786">
    <property type="component" value="Unassembled WGS sequence"/>
</dbReference>
<organism evidence="8 9">
    <name type="scientific">Sporosarcina quadrami</name>
    <dbReference type="NCBI Taxonomy" id="2762234"/>
    <lineage>
        <taxon>Bacteria</taxon>
        <taxon>Bacillati</taxon>
        <taxon>Bacillota</taxon>
        <taxon>Bacilli</taxon>
        <taxon>Bacillales</taxon>
        <taxon>Caryophanaceae</taxon>
        <taxon>Sporosarcina</taxon>
    </lineage>
</organism>
<comment type="subcellular location">
    <subcellularLocation>
        <location evidence="1">Cell membrane</location>
        <topology evidence="1">Multi-pass membrane protein</topology>
    </subcellularLocation>
</comment>
<evidence type="ECO:0000256" key="6">
    <source>
        <dbReference type="SAM" id="Phobius"/>
    </source>
</evidence>
<evidence type="ECO:0000256" key="1">
    <source>
        <dbReference type="ARBA" id="ARBA00004651"/>
    </source>
</evidence>
<comment type="caution">
    <text evidence="8">The sequence shown here is derived from an EMBL/GenBank/DDBJ whole genome shotgun (WGS) entry which is preliminary data.</text>
</comment>
<evidence type="ECO:0000256" key="3">
    <source>
        <dbReference type="ARBA" id="ARBA00022692"/>
    </source>
</evidence>
<evidence type="ECO:0000259" key="7">
    <source>
        <dbReference type="PROSITE" id="PS50850"/>
    </source>
</evidence>
<keyword evidence="9" id="KW-1185">Reference proteome</keyword>
<dbReference type="InterPro" id="IPR020846">
    <property type="entry name" value="MFS_dom"/>
</dbReference>
<keyword evidence="3 6" id="KW-0812">Transmembrane</keyword>
<gene>
    <name evidence="8" type="ORF">H9649_01930</name>
</gene>
<feature type="transmembrane region" description="Helical" evidence="6">
    <location>
        <begin position="305"/>
        <end position="327"/>
    </location>
</feature>
<reference evidence="8 9" key="1">
    <citation type="submission" date="2020-08" db="EMBL/GenBank/DDBJ databases">
        <title>A Genomic Blueprint of the Chicken Gut Microbiome.</title>
        <authorList>
            <person name="Gilroy R."/>
            <person name="Ravi A."/>
            <person name="Getino M."/>
            <person name="Pursley I."/>
            <person name="Horton D.L."/>
            <person name="Alikhan N.-F."/>
            <person name="Baker D."/>
            <person name="Gharbi K."/>
            <person name="Hall N."/>
            <person name="Watson M."/>
            <person name="Adriaenssens E.M."/>
            <person name="Foster-Nyarko E."/>
            <person name="Jarju S."/>
            <person name="Secka A."/>
            <person name="Antonio M."/>
            <person name="Oren A."/>
            <person name="Chaudhuri R."/>
            <person name="La Ragione R.M."/>
            <person name="Hildebrand F."/>
            <person name="Pallen M.J."/>
        </authorList>
    </citation>
    <scope>NUCLEOTIDE SEQUENCE [LARGE SCALE GENOMIC DNA]</scope>
    <source>
        <strain evidence="8 9">Sa2YVA2</strain>
    </source>
</reference>
<keyword evidence="5 6" id="KW-0472">Membrane</keyword>
<feature type="transmembrane region" description="Helical" evidence="6">
    <location>
        <begin position="348"/>
        <end position="366"/>
    </location>
</feature>
<dbReference type="PROSITE" id="PS50850">
    <property type="entry name" value="MFS"/>
    <property type="match status" value="1"/>
</dbReference>
<feature type="transmembrane region" description="Helical" evidence="6">
    <location>
        <begin position="165"/>
        <end position="186"/>
    </location>
</feature>
<evidence type="ECO:0000313" key="9">
    <source>
        <dbReference type="Proteomes" id="UP000626786"/>
    </source>
</evidence>
<proteinExistence type="predicted"/>
<accession>A0ABR8U5L0</accession>
<dbReference type="SUPFAM" id="SSF103473">
    <property type="entry name" value="MFS general substrate transporter"/>
    <property type="match status" value="1"/>
</dbReference>
<evidence type="ECO:0000313" key="8">
    <source>
        <dbReference type="EMBL" id="MBD7983326.1"/>
    </source>
</evidence>
<dbReference type="PANTHER" id="PTHR23523:SF2">
    <property type="entry name" value="2-NITROIMIDAZOLE TRANSPORTER"/>
    <property type="match status" value="1"/>
</dbReference>
<feature type="transmembrane region" description="Helical" evidence="6">
    <location>
        <begin position="249"/>
        <end position="270"/>
    </location>
</feature>
<dbReference type="EMBL" id="JACSQN010000001">
    <property type="protein sequence ID" value="MBD7983326.1"/>
    <property type="molecule type" value="Genomic_DNA"/>
</dbReference>
<feature type="transmembrane region" description="Helical" evidence="6">
    <location>
        <begin position="103"/>
        <end position="125"/>
    </location>
</feature>
<feature type="transmembrane region" description="Helical" evidence="6">
    <location>
        <begin position="7"/>
        <end position="28"/>
    </location>
</feature>
<dbReference type="Gene3D" id="1.20.1250.20">
    <property type="entry name" value="MFS general substrate transporter like domains"/>
    <property type="match status" value="2"/>
</dbReference>
<evidence type="ECO:0000256" key="4">
    <source>
        <dbReference type="ARBA" id="ARBA00022989"/>
    </source>
</evidence>
<dbReference type="InterPro" id="IPR011701">
    <property type="entry name" value="MFS"/>
</dbReference>
<dbReference type="Pfam" id="PF07690">
    <property type="entry name" value="MFS_1"/>
    <property type="match status" value="1"/>
</dbReference>
<feature type="transmembrane region" description="Helical" evidence="6">
    <location>
        <begin position="79"/>
        <end position="97"/>
    </location>
</feature>
<dbReference type="PANTHER" id="PTHR23523">
    <property type="match status" value="1"/>
</dbReference>
<dbReference type="InterPro" id="IPR036259">
    <property type="entry name" value="MFS_trans_sf"/>
</dbReference>
<sequence length="400" mass="43270">MTNKKSAIISISTLVAIFAVAINMRPAITSIGPMLDVMREELVLTNAQVTLLTTLPVVCMGVFATLAPLLNRLLGLRNTMYSMLMVVGLFTALRGFYANYAILVLSSIFIGIAIAIMGPLVSAMIKQRFPDRAASVIGVYSFGMGVGATMSAGLTVLFYEKSGSYPLALGSWSLLSIIGLVFWSAAMLNRGGVKKSVPVQVYKSQTAQVSPWKVKKAWIFLLFFGLQASAFFSIITWLVPIALAKGMTLLQAGTLVSIMTSVQIVLNIVLPLLMERFQARKLWLIILLLIGFAAIALLWSGVSTFMWIGAAMMGVPLGGLFPAALVLPLDETRTPGETNAWTAMMQTGGFILAGVVPLLIAILYDYTGNHNYTFMIFTLLFLGMFILTFIIGDKNGSKDS</sequence>
<name>A0ABR8U5L0_9BACL</name>
<feature type="transmembrane region" description="Helical" evidence="6">
    <location>
        <begin position="218"/>
        <end position="243"/>
    </location>
</feature>
<feature type="domain" description="Major facilitator superfamily (MFS) profile" evidence="7">
    <location>
        <begin position="9"/>
        <end position="396"/>
    </location>
</feature>
<protein>
    <submittedName>
        <fullName evidence="8">MFS transporter</fullName>
    </submittedName>
</protein>
<evidence type="ECO:0000256" key="2">
    <source>
        <dbReference type="ARBA" id="ARBA00022448"/>
    </source>
</evidence>
<dbReference type="RefSeq" id="WP_191692951.1">
    <property type="nucleotide sequence ID" value="NZ_JACSQN010000001.1"/>
</dbReference>
<feature type="transmembrane region" description="Helical" evidence="6">
    <location>
        <begin position="137"/>
        <end position="159"/>
    </location>
</feature>
<feature type="transmembrane region" description="Helical" evidence="6">
    <location>
        <begin position="372"/>
        <end position="392"/>
    </location>
</feature>
<keyword evidence="2" id="KW-0813">Transport</keyword>
<dbReference type="InterPro" id="IPR052524">
    <property type="entry name" value="MFS_Cyanate_Porter"/>
</dbReference>
<keyword evidence="4 6" id="KW-1133">Transmembrane helix</keyword>
<feature type="transmembrane region" description="Helical" evidence="6">
    <location>
        <begin position="48"/>
        <end position="67"/>
    </location>
</feature>
<evidence type="ECO:0000256" key="5">
    <source>
        <dbReference type="ARBA" id="ARBA00023136"/>
    </source>
</evidence>